<sequence>MEETIQVSILVAARNEEANIERCLRALAALKYPTYQLEILLGDDHSTDRTGTLAQAFIADKPQFRYVRISHQLPGLHGKANVLAQLGQRARGKYLLFCDADIAVPPGWVEALLGYFTPDTVGVVVGLTRIRPTSLLADFQSIEWLLALGGMRLLSLLTIPTTGMGNNMAVTSEAYRAVGGYETLGFSIVEDYALYRAIIERGYAFRQAYAPEVIAESEPVPTLPELLRQRKRWVKGAMQSQWFLRLNFLGAALFLPILMLLLVWNPWLGTCLAAAHYLLLTATSTLGLILLRQRDLGKTLPFFWFYFVINSTLMLLNYLRPSPTVWKGREYV</sequence>
<dbReference type="EMBL" id="JACHGF010000002">
    <property type="protein sequence ID" value="MBB5283384.1"/>
    <property type="molecule type" value="Genomic_DNA"/>
</dbReference>
<keyword evidence="2" id="KW-1133">Transmembrane helix</keyword>
<comment type="caution">
    <text evidence="4">The sequence shown here is derived from an EMBL/GenBank/DDBJ whole genome shotgun (WGS) entry which is preliminary data.</text>
</comment>
<gene>
    <name evidence="4" type="ORF">HNQ92_001510</name>
</gene>
<evidence type="ECO:0000256" key="1">
    <source>
        <dbReference type="ARBA" id="ARBA00038494"/>
    </source>
</evidence>
<protein>
    <submittedName>
        <fullName evidence="4">Cellulose synthase/poly-beta-1,6-N-acetylglucosamine synthase-like glycosyltransferase</fullName>
    </submittedName>
</protein>
<dbReference type="Proteomes" id="UP000557307">
    <property type="component" value="Unassembled WGS sequence"/>
</dbReference>
<proteinExistence type="inferred from homology"/>
<dbReference type="Pfam" id="PF00535">
    <property type="entry name" value="Glycos_transf_2"/>
    <property type="match status" value="1"/>
</dbReference>
<comment type="similarity">
    <text evidence="1">Belongs to the glycosyltransferase 2 family. WaaE/KdtX subfamily.</text>
</comment>
<dbReference type="GO" id="GO:0016740">
    <property type="term" value="F:transferase activity"/>
    <property type="evidence" value="ECO:0007669"/>
    <property type="project" value="UniProtKB-KW"/>
</dbReference>
<keyword evidence="2" id="KW-0472">Membrane</keyword>
<dbReference type="InterPro" id="IPR029044">
    <property type="entry name" value="Nucleotide-diphossugar_trans"/>
</dbReference>
<feature type="transmembrane region" description="Helical" evidence="2">
    <location>
        <begin position="303"/>
        <end position="319"/>
    </location>
</feature>
<feature type="domain" description="Glycosyltransferase 2-like" evidence="3">
    <location>
        <begin position="8"/>
        <end position="143"/>
    </location>
</feature>
<dbReference type="SUPFAM" id="SSF53448">
    <property type="entry name" value="Nucleotide-diphospho-sugar transferases"/>
    <property type="match status" value="1"/>
</dbReference>
<feature type="transmembrane region" description="Helical" evidence="2">
    <location>
        <begin position="267"/>
        <end position="291"/>
    </location>
</feature>
<evidence type="ECO:0000313" key="5">
    <source>
        <dbReference type="Proteomes" id="UP000557307"/>
    </source>
</evidence>
<dbReference type="PANTHER" id="PTHR43630">
    <property type="entry name" value="POLY-BETA-1,6-N-ACETYL-D-GLUCOSAMINE SYNTHASE"/>
    <property type="match status" value="1"/>
</dbReference>
<dbReference type="InterPro" id="IPR001173">
    <property type="entry name" value="Glyco_trans_2-like"/>
</dbReference>
<dbReference type="AlphaFoldDB" id="A0A840TIV8"/>
<dbReference type="Gene3D" id="3.90.550.10">
    <property type="entry name" value="Spore Coat Polysaccharide Biosynthesis Protein SpsA, Chain A"/>
    <property type="match status" value="1"/>
</dbReference>
<dbReference type="PANTHER" id="PTHR43630:SF2">
    <property type="entry name" value="GLYCOSYLTRANSFERASE"/>
    <property type="match status" value="1"/>
</dbReference>
<name>A0A840TIV8_9BACT</name>
<feature type="transmembrane region" description="Helical" evidence="2">
    <location>
        <begin position="242"/>
        <end position="261"/>
    </location>
</feature>
<keyword evidence="5" id="KW-1185">Reference proteome</keyword>
<organism evidence="4 5">
    <name type="scientific">Rhabdobacter roseus</name>
    <dbReference type="NCBI Taxonomy" id="1655419"/>
    <lineage>
        <taxon>Bacteria</taxon>
        <taxon>Pseudomonadati</taxon>
        <taxon>Bacteroidota</taxon>
        <taxon>Cytophagia</taxon>
        <taxon>Cytophagales</taxon>
        <taxon>Cytophagaceae</taxon>
        <taxon>Rhabdobacter</taxon>
    </lineage>
</organism>
<accession>A0A840TIV8</accession>
<keyword evidence="2" id="KW-0812">Transmembrane</keyword>
<dbReference type="RefSeq" id="WP_184172727.1">
    <property type="nucleotide sequence ID" value="NZ_JACHGF010000002.1"/>
</dbReference>
<evidence type="ECO:0000313" key="4">
    <source>
        <dbReference type="EMBL" id="MBB5283384.1"/>
    </source>
</evidence>
<evidence type="ECO:0000256" key="2">
    <source>
        <dbReference type="SAM" id="Phobius"/>
    </source>
</evidence>
<keyword evidence="4" id="KW-0808">Transferase</keyword>
<reference evidence="4 5" key="1">
    <citation type="submission" date="2020-08" db="EMBL/GenBank/DDBJ databases">
        <title>Genomic Encyclopedia of Type Strains, Phase IV (KMG-IV): sequencing the most valuable type-strain genomes for metagenomic binning, comparative biology and taxonomic classification.</title>
        <authorList>
            <person name="Goeker M."/>
        </authorList>
    </citation>
    <scope>NUCLEOTIDE SEQUENCE [LARGE SCALE GENOMIC DNA]</scope>
    <source>
        <strain evidence="4 5">DSM 105074</strain>
    </source>
</reference>
<evidence type="ECO:0000259" key="3">
    <source>
        <dbReference type="Pfam" id="PF00535"/>
    </source>
</evidence>